<dbReference type="HOGENOM" id="CLU_168032_1_0_0"/>
<dbReference type="RefSeq" id="WP_013159760.1">
    <property type="nucleotide sequence ID" value="NC_014213.1"/>
</dbReference>
<dbReference type="OrthoDB" id="1122011at2"/>
<name>D7BJC4_ALLS1</name>
<evidence type="ECO:0000313" key="3">
    <source>
        <dbReference type="Proteomes" id="UP000001916"/>
    </source>
</evidence>
<dbReference type="Pfam" id="PF03992">
    <property type="entry name" value="ABM"/>
    <property type="match status" value="1"/>
</dbReference>
<dbReference type="EMBL" id="CP002043">
    <property type="protein sequence ID" value="ADH65280.1"/>
    <property type="molecule type" value="Genomic_DNA"/>
</dbReference>
<dbReference type="Gene3D" id="3.30.70.100">
    <property type="match status" value="1"/>
</dbReference>
<keyword evidence="3" id="KW-1185">Reference proteome</keyword>
<proteinExistence type="predicted"/>
<gene>
    <name evidence="2" type="ORF">Mesil_3476</name>
</gene>
<geneLocation type="plasmid" evidence="2 3">
    <name>pMESIL01</name>
</geneLocation>
<keyword evidence="2" id="KW-0614">Plasmid</keyword>
<organism evidence="2 3">
    <name type="scientific">Allomeiothermus silvanus (strain ATCC 700542 / DSM 9946 / NBRC 106475 / NCIMB 13440 / VI-R2)</name>
    <name type="common">Thermus silvanus</name>
    <dbReference type="NCBI Taxonomy" id="526227"/>
    <lineage>
        <taxon>Bacteria</taxon>
        <taxon>Thermotogati</taxon>
        <taxon>Deinococcota</taxon>
        <taxon>Deinococci</taxon>
        <taxon>Thermales</taxon>
        <taxon>Thermaceae</taxon>
        <taxon>Allomeiothermus</taxon>
    </lineage>
</organism>
<dbReference type="Proteomes" id="UP000001916">
    <property type="component" value="Plasmid pMESIL01"/>
</dbReference>
<dbReference type="AlphaFoldDB" id="D7BJC4"/>
<dbReference type="SUPFAM" id="SSF54909">
    <property type="entry name" value="Dimeric alpha+beta barrel"/>
    <property type="match status" value="1"/>
</dbReference>
<reference evidence="2 3" key="1">
    <citation type="journal article" date="2010" name="Stand. Genomic Sci.">
        <title>Complete genome sequence of Meiothermus silvanus type strain (VI-R2).</title>
        <authorList>
            <person name="Sikorski J."/>
            <person name="Tindall B.J."/>
            <person name="Lowry S."/>
            <person name="Lucas S."/>
            <person name="Nolan M."/>
            <person name="Copeland A."/>
            <person name="Glavina Del Rio T."/>
            <person name="Tice H."/>
            <person name="Cheng J.F."/>
            <person name="Han C."/>
            <person name="Pitluck S."/>
            <person name="Liolios K."/>
            <person name="Ivanova N."/>
            <person name="Mavromatis K."/>
            <person name="Mikhailova N."/>
            <person name="Pati A."/>
            <person name="Goodwin L."/>
            <person name="Chen A."/>
            <person name="Palaniappan K."/>
            <person name="Land M."/>
            <person name="Hauser L."/>
            <person name="Chang Y.J."/>
            <person name="Jeffries C.D."/>
            <person name="Rohde M."/>
            <person name="Goker M."/>
            <person name="Woyke T."/>
            <person name="Bristow J."/>
            <person name="Eisen J.A."/>
            <person name="Markowitz V."/>
            <person name="Hugenholtz P."/>
            <person name="Kyrpides N.C."/>
            <person name="Klenk H.P."/>
            <person name="Lapidus A."/>
        </authorList>
    </citation>
    <scope>NUCLEOTIDE SEQUENCE [LARGE SCALE GENOMIC DNA]</scope>
    <source>
        <strain evidence="3">ATCC 700542 / DSM 9946 / VI-R2</strain>
        <plasmid evidence="3">Plasmid pMESIL01</plasmid>
    </source>
</reference>
<feature type="domain" description="ABM" evidence="1">
    <location>
        <begin position="18"/>
        <end position="73"/>
    </location>
</feature>
<sequence>MTTLFVRHDIGDYTKWKRVYDALGPVRKEKGVTAASVHREVGHPHTVVITHRFNNAHSAQEFANSEELKTAMDKAGVISKPEFWFAEDVEVTPY</sequence>
<dbReference type="InterPro" id="IPR011008">
    <property type="entry name" value="Dimeric_a/b-barrel"/>
</dbReference>
<dbReference type="KEGG" id="msv:Mesil_3476"/>
<evidence type="ECO:0000313" key="2">
    <source>
        <dbReference type="EMBL" id="ADH65280.1"/>
    </source>
</evidence>
<dbReference type="InterPro" id="IPR007138">
    <property type="entry name" value="ABM_dom"/>
</dbReference>
<evidence type="ECO:0000259" key="1">
    <source>
        <dbReference type="Pfam" id="PF03992"/>
    </source>
</evidence>
<dbReference type="eggNOG" id="COG2329">
    <property type="taxonomic scope" value="Bacteria"/>
</dbReference>
<protein>
    <submittedName>
        <fullName evidence="2">Cyclase/dehydrase</fullName>
    </submittedName>
</protein>
<accession>D7BJC4</accession>